<proteinExistence type="predicted"/>
<protein>
    <submittedName>
        <fullName evidence="1">Uncharacterized protein</fullName>
    </submittedName>
</protein>
<evidence type="ECO:0000313" key="1">
    <source>
        <dbReference type="EMBL" id="KOS14334.1"/>
    </source>
</evidence>
<dbReference type="RefSeq" id="XP_017991966.1">
    <property type="nucleotide sequence ID" value="XM_018138582.1"/>
</dbReference>
<dbReference type="VEuPathDB" id="FungiDB:Malapachy_4127"/>
<dbReference type="GeneID" id="28730458"/>
<reference evidence="1 2" key="1">
    <citation type="submission" date="2015-07" db="EMBL/GenBank/DDBJ databases">
        <title>Draft Genome Sequence of Malassezia furfur CBS1878 and Malassezia pachydermatis CBS1879.</title>
        <authorList>
            <person name="Triana S."/>
            <person name="Ohm R."/>
            <person name="Gonzalez A."/>
            <person name="DeCock H."/>
            <person name="Restrepo S."/>
            <person name="Celis A."/>
        </authorList>
    </citation>
    <scope>NUCLEOTIDE SEQUENCE [LARGE SCALE GENOMIC DNA]</scope>
    <source>
        <strain evidence="1 2">CBS 1879</strain>
    </source>
</reference>
<dbReference type="InterPro" id="IPR012340">
    <property type="entry name" value="NA-bd_OB-fold"/>
</dbReference>
<dbReference type="Gene3D" id="2.40.50.140">
    <property type="entry name" value="Nucleic acid-binding proteins"/>
    <property type="match status" value="1"/>
</dbReference>
<dbReference type="AlphaFoldDB" id="A0A0M8MU15"/>
<evidence type="ECO:0000313" key="2">
    <source>
        <dbReference type="Proteomes" id="UP000037751"/>
    </source>
</evidence>
<name>A0A0M8MU15_9BASI</name>
<sequence length="135" mass="15156">MDHAALVPIADLRYPEDLDRKIRVAGFCISYDENTAEVVLESERQRLLVDVSLCIEDRAVALPLRSKLLCIGTLERRVLSDTPASGPSSLQDHVTKDGTRVPTPMILHAIFFKQVDDLDLRAWIQAARTIRSAFK</sequence>
<comment type="caution">
    <text evidence="1">The sequence shown here is derived from an EMBL/GenBank/DDBJ whole genome shotgun (WGS) entry which is preliminary data.</text>
</comment>
<accession>A0A0M8MU15</accession>
<organism evidence="1 2">
    <name type="scientific">Malassezia pachydermatis</name>
    <dbReference type="NCBI Taxonomy" id="77020"/>
    <lineage>
        <taxon>Eukaryota</taxon>
        <taxon>Fungi</taxon>
        <taxon>Dikarya</taxon>
        <taxon>Basidiomycota</taxon>
        <taxon>Ustilaginomycotina</taxon>
        <taxon>Malasseziomycetes</taxon>
        <taxon>Malasseziales</taxon>
        <taxon>Malasseziaceae</taxon>
        <taxon>Malassezia</taxon>
    </lineage>
</organism>
<dbReference type="EMBL" id="LGAV01000004">
    <property type="protein sequence ID" value="KOS14334.1"/>
    <property type="molecule type" value="Genomic_DNA"/>
</dbReference>
<dbReference type="OrthoDB" id="3258172at2759"/>
<keyword evidence="2" id="KW-1185">Reference proteome</keyword>
<gene>
    <name evidence="1" type="ORF">Malapachy_4127</name>
</gene>
<dbReference type="Proteomes" id="UP000037751">
    <property type="component" value="Unassembled WGS sequence"/>
</dbReference>